<name>A0A1Y2D0V9_9BASI</name>
<accession>A0A1Y2D0V9</accession>
<proteinExistence type="inferred from homology"/>
<dbReference type="FunCoup" id="A0A1Y2D0V9">
    <property type="interactions" value="167"/>
</dbReference>
<comment type="caution">
    <text evidence="9">The sequence shown here is derived from an EMBL/GenBank/DDBJ whole genome shotgun (WGS) entry which is preliminary data.</text>
</comment>
<evidence type="ECO:0000256" key="4">
    <source>
        <dbReference type="ARBA" id="ARBA00023015"/>
    </source>
</evidence>
<evidence type="ECO:0000256" key="3">
    <source>
        <dbReference type="ARBA" id="ARBA00019660"/>
    </source>
</evidence>
<gene>
    <name evidence="9" type="ORF">BCR35DRAFT_18686</name>
</gene>
<dbReference type="Proteomes" id="UP000193467">
    <property type="component" value="Unassembled WGS sequence"/>
</dbReference>
<dbReference type="GO" id="GO:0003712">
    <property type="term" value="F:transcription coregulator activity"/>
    <property type="evidence" value="ECO:0007669"/>
    <property type="project" value="InterPro"/>
</dbReference>
<evidence type="ECO:0000256" key="2">
    <source>
        <dbReference type="ARBA" id="ARBA00006378"/>
    </source>
</evidence>
<dbReference type="PANTHER" id="PTHR13186">
    <property type="entry name" value="MEDIATOR OF RNA POLYMERASE II TRANSCRIPTION SUBUNIT 31"/>
    <property type="match status" value="1"/>
</dbReference>
<dbReference type="GO" id="GO:0006355">
    <property type="term" value="P:regulation of DNA-templated transcription"/>
    <property type="evidence" value="ECO:0007669"/>
    <property type="project" value="InterPro"/>
</dbReference>
<evidence type="ECO:0000256" key="8">
    <source>
        <dbReference type="RuleBase" id="RU364129"/>
    </source>
</evidence>
<keyword evidence="4 8" id="KW-0805">Transcription regulation</keyword>
<dbReference type="Gene3D" id="1.10.10.1340">
    <property type="entry name" value="Mediator of RNA polymerase II, submodule Med31 (Soh1)"/>
    <property type="match status" value="1"/>
</dbReference>
<dbReference type="AlphaFoldDB" id="A0A1Y2D0V9"/>
<organism evidence="9 10">
    <name type="scientific">Leucosporidium creatinivorum</name>
    <dbReference type="NCBI Taxonomy" id="106004"/>
    <lineage>
        <taxon>Eukaryota</taxon>
        <taxon>Fungi</taxon>
        <taxon>Dikarya</taxon>
        <taxon>Basidiomycota</taxon>
        <taxon>Pucciniomycotina</taxon>
        <taxon>Microbotryomycetes</taxon>
        <taxon>Leucosporidiales</taxon>
        <taxon>Leucosporidium</taxon>
    </lineage>
</organism>
<comment type="function">
    <text evidence="8">Component of the Mediator complex, a coactivator involved in the regulated transcription of nearly all RNA polymerase II-dependent genes. Mediator functions as a bridge to convey information from gene-specific regulatory proteins to the basal RNA polymerase II transcription machinery. Mediator is recruited to promoters by direct interactions with regulatory proteins and serves as a scaffold for the assembly of a functional preinitiation complex with RNA polymerase II and the general transcription factors.</text>
</comment>
<dbReference type="EMBL" id="MCGR01000104">
    <property type="protein sequence ID" value="ORY52837.1"/>
    <property type="molecule type" value="Genomic_DNA"/>
</dbReference>
<dbReference type="Pfam" id="PF05669">
    <property type="entry name" value="Med31"/>
    <property type="match status" value="1"/>
</dbReference>
<dbReference type="STRING" id="106004.A0A1Y2D0V9"/>
<keyword evidence="7 8" id="KW-0539">Nucleus</keyword>
<evidence type="ECO:0000313" key="10">
    <source>
        <dbReference type="Proteomes" id="UP000193467"/>
    </source>
</evidence>
<evidence type="ECO:0000256" key="7">
    <source>
        <dbReference type="ARBA" id="ARBA00023242"/>
    </source>
</evidence>
<dbReference type="InParanoid" id="A0A1Y2D0V9"/>
<keyword evidence="6 8" id="KW-0804">Transcription</keyword>
<comment type="subunit">
    <text evidence="8">Component of the Mediator complex.</text>
</comment>
<keyword evidence="10" id="KW-1185">Reference proteome</keyword>
<evidence type="ECO:0000256" key="1">
    <source>
        <dbReference type="ARBA" id="ARBA00004123"/>
    </source>
</evidence>
<reference evidence="9 10" key="1">
    <citation type="submission" date="2016-07" db="EMBL/GenBank/DDBJ databases">
        <title>Pervasive Adenine N6-methylation of Active Genes in Fungi.</title>
        <authorList>
            <consortium name="DOE Joint Genome Institute"/>
            <person name="Mondo S.J."/>
            <person name="Dannebaum R.O."/>
            <person name="Kuo R.C."/>
            <person name="Labutti K."/>
            <person name="Haridas S."/>
            <person name="Kuo A."/>
            <person name="Salamov A."/>
            <person name="Ahrendt S.R."/>
            <person name="Lipzen A."/>
            <person name="Sullivan W."/>
            <person name="Andreopoulos W.B."/>
            <person name="Clum A."/>
            <person name="Lindquist E."/>
            <person name="Daum C."/>
            <person name="Ramamoorthy G.K."/>
            <person name="Gryganskyi A."/>
            <person name="Culley D."/>
            <person name="Magnuson J.K."/>
            <person name="James T.Y."/>
            <person name="O'Malley M.A."/>
            <person name="Stajich J.E."/>
            <person name="Spatafora J.W."/>
            <person name="Visel A."/>
            <person name="Grigoriev I.V."/>
        </authorList>
    </citation>
    <scope>NUCLEOTIDE SEQUENCE [LARGE SCALE GENOMIC DNA]</scope>
    <source>
        <strain evidence="9 10">62-1032</strain>
    </source>
</reference>
<dbReference type="GO" id="GO:0016592">
    <property type="term" value="C:mediator complex"/>
    <property type="evidence" value="ECO:0007669"/>
    <property type="project" value="InterPro"/>
</dbReference>
<evidence type="ECO:0000313" key="9">
    <source>
        <dbReference type="EMBL" id="ORY52837.1"/>
    </source>
</evidence>
<dbReference type="InterPro" id="IPR008831">
    <property type="entry name" value="Mediator_Med31"/>
</dbReference>
<sequence>MAAPSAAATSPTDQERLANKIRFETELEFVQCLANPYYLQSLAQQGLFADEAFLNYLNYLLYFTSPRFARFLQYPQALHHLHLLTDKVAGPAFRTALKEQPLLAQDLAGKQLAHWAGWRETGEGTVWKEPVVGEEQAGEEEQAKVA</sequence>
<evidence type="ECO:0000256" key="5">
    <source>
        <dbReference type="ARBA" id="ARBA00023159"/>
    </source>
</evidence>
<evidence type="ECO:0000256" key="6">
    <source>
        <dbReference type="ARBA" id="ARBA00023163"/>
    </source>
</evidence>
<comment type="similarity">
    <text evidence="2 8">Belongs to the Mediator complex subunit 31 family.</text>
</comment>
<keyword evidence="5 8" id="KW-0010">Activator</keyword>
<protein>
    <recommendedName>
        <fullName evidence="3 8">Mediator of RNA polymerase II transcription subunit 31</fullName>
    </recommendedName>
</protein>
<dbReference type="InterPro" id="IPR038089">
    <property type="entry name" value="Med31_sf"/>
</dbReference>
<dbReference type="OrthoDB" id="10257739at2759"/>
<comment type="subcellular location">
    <subcellularLocation>
        <location evidence="1 8">Nucleus</location>
    </subcellularLocation>
</comment>